<feature type="domain" description="Glycosyltransferase 2-like" evidence="1">
    <location>
        <begin position="19"/>
        <end position="116"/>
    </location>
</feature>
<dbReference type="InterPro" id="IPR029044">
    <property type="entry name" value="Nucleotide-diphossugar_trans"/>
</dbReference>
<comment type="caution">
    <text evidence="2">The sequence shown here is derived from an EMBL/GenBank/DDBJ whole genome shotgun (WGS) entry which is preliminary data.</text>
</comment>
<evidence type="ECO:0000259" key="1">
    <source>
        <dbReference type="Pfam" id="PF00535"/>
    </source>
</evidence>
<dbReference type="Gene3D" id="1.25.40.10">
    <property type="entry name" value="Tetratricopeptide repeat domain"/>
    <property type="match status" value="1"/>
</dbReference>
<reference evidence="2 3" key="1">
    <citation type="submission" date="2021-04" db="EMBL/GenBank/DDBJ databases">
        <title>Paenibacillus sp. DLE-14 whole genome sequence.</title>
        <authorList>
            <person name="Ham Y.J."/>
        </authorList>
    </citation>
    <scope>NUCLEOTIDE SEQUENCE [LARGE SCALE GENOMIC DNA]</scope>
    <source>
        <strain evidence="2 3">DLE-14</strain>
    </source>
</reference>
<proteinExistence type="predicted"/>
<protein>
    <submittedName>
        <fullName evidence="2">Glycosyltransferase family 2 protein</fullName>
    </submittedName>
</protein>
<accession>A0ABS5CGG7</accession>
<dbReference type="Pfam" id="PF00535">
    <property type="entry name" value="Glycos_transf_2"/>
    <property type="match status" value="1"/>
</dbReference>
<dbReference type="InterPro" id="IPR011990">
    <property type="entry name" value="TPR-like_helical_dom_sf"/>
</dbReference>
<sequence>MIVQRDGFDERSRMVLPVSLCMIVRNESRFLADCLRSAAPYVAEMIVVDTGSTDDTIAIGEACGARMLRTAWTDDFAAARNISLAAAGQPWILVLDADERLAAASVERWAALLADPSKWGYYVKLHSWVGSSSVAGSMSVVTDAVCRLFRNDERVRFRGIIHEEAASSLIELGGEESIGHAAGIEIWHEGYRDEIIAERGKYARNGRLLSLALAGEPNDPLLRYAAGTELFTAGRYSEALTWLEPLVEAAIVQDQGYGSDLLLKIVHGCRAAGRLHDAARYAKVGILRYPDFADMHTARGEVLLDLDDAEAALGCAVAAASIGKVPPHYSTAEGAGTYRSRYIGGAALERLYRFDEAAQAYVSALAHKPDYRPAWQRLLLLGLLHAPIRLYWRQAGEWLSTAAALEGGGASAAGDRHLLSEMEAILSDLGLREEEMASIWPLLRGMLSGSELRRGTATSAVAAAVRPLLRSVWLVQQGEALASLEAWGGPAIAMSRSPVAEAQRSLAAGWTAAVGGGGRSAANDFAAAAVGARPWQQRAAAAGLAAVFAAQARAYCGADLLPELRSEELLELLLGTTVLEN</sequence>
<dbReference type="PANTHER" id="PTHR43630">
    <property type="entry name" value="POLY-BETA-1,6-N-ACETYL-D-GLUCOSAMINE SYNTHASE"/>
    <property type="match status" value="1"/>
</dbReference>
<dbReference type="EMBL" id="JAGKSP010000008">
    <property type="protein sequence ID" value="MBP3964912.1"/>
    <property type="molecule type" value="Genomic_DNA"/>
</dbReference>
<dbReference type="CDD" id="cd02511">
    <property type="entry name" value="Beta4Glucosyltransferase"/>
    <property type="match status" value="1"/>
</dbReference>
<dbReference type="RefSeq" id="WP_210660925.1">
    <property type="nucleotide sequence ID" value="NZ_JAGKSP010000008.1"/>
</dbReference>
<name>A0ABS5CGG7_9BACL</name>
<dbReference type="PANTHER" id="PTHR43630:SF2">
    <property type="entry name" value="GLYCOSYLTRANSFERASE"/>
    <property type="match status" value="1"/>
</dbReference>
<gene>
    <name evidence="2" type="ORF">I8J30_19495</name>
</gene>
<dbReference type="SUPFAM" id="SSF48452">
    <property type="entry name" value="TPR-like"/>
    <property type="match status" value="1"/>
</dbReference>
<dbReference type="SUPFAM" id="SSF53448">
    <property type="entry name" value="Nucleotide-diphospho-sugar transferases"/>
    <property type="match status" value="1"/>
</dbReference>
<keyword evidence="3" id="KW-1185">Reference proteome</keyword>
<dbReference type="InterPro" id="IPR001173">
    <property type="entry name" value="Glyco_trans_2-like"/>
</dbReference>
<evidence type="ECO:0000313" key="3">
    <source>
        <dbReference type="Proteomes" id="UP000673394"/>
    </source>
</evidence>
<organism evidence="2 3">
    <name type="scientific">Paenibacillus lignilyticus</name>
    <dbReference type="NCBI Taxonomy" id="1172615"/>
    <lineage>
        <taxon>Bacteria</taxon>
        <taxon>Bacillati</taxon>
        <taxon>Bacillota</taxon>
        <taxon>Bacilli</taxon>
        <taxon>Bacillales</taxon>
        <taxon>Paenibacillaceae</taxon>
        <taxon>Paenibacillus</taxon>
    </lineage>
</organism>
<dbReference type="Gene3D" id="3.90.550.10">
    <property type="entry name" value="Spore Coat Polysaccharide Biosynthesis Protein SpsA, Chain A"/>
    <property type="match status" value="1"/>
</dbReference>
<evidence type="ECO:0000313" key="2">
    <source>
        <dbReference type="EMBL" id="MBP3964912.1"/>
    </source>
</evidence>
<dbReference type="Proteomes" id="UP000673394">
    <property type="component" value="Unassembled WGS sequence"/>
</dbReference>